<evidence type="ECO:0000256" key="1">
    <source>
        <dbReference type="ARBA" id="ARBA00022505"/>
    </source>
</evidence>
<dbReference type="EC" id="1.2.99.7" evidence="3"/>
<dbReference type="SUPFAM" id="SSF56003">
    <property type="entry name" value="Molybdenum cofactor-binding domain"/>
    <property type="match status" value="1"/>
</dbReference>
<dbReference type="InterPro" id="IPR016208">
    <property type="entry name" value="Ald_Oxase/xanthine_DH-like"/>
</dbReference>
<dbReference type="GO" id="GO:0033727">
    <property type="term" value="F:aldehyde dehydrogenase (FAD-independent) activity"/>
    <property type="evidence" value="ECO:0007669"/>
    <property type="project" value="UniProtKB-EC"/>
</dbReference>
<evidence type="ECO:0000259" key="2">
    <source>
        <dbReference type="Pfam" id="PF20256"/>
    </source>
</evidence>
<keyword evidence="3" id="KW-0560">Oxidoreductase</keyword>
<evidence type="ECO:0000313" key="3">
    <source>
        <dbReference type="EMBL" id="WMT83598.1"/>
    </source>
</evidence>
<dbReference type="PANTHER" id="PTHR11908:SF132">
    <property type="entry name" value="ALDEHYDE OXIDASE 1-RELATED"/>
    <property type="match status" value="1"/>
</dbReference>
<reference evidence="3 4" key="1">
    <citation type="submission" date="2022-07" db="EMBL/GenBank/DDBJ databases">
        <title>Genome sequence of Terrisporobacter mayombei DSM6539.</title>
        <authorList>
            <person name="Boeer T."/>
            <person name="Bengelsdorf F.R."/>
            <person name="Daniel R."/>
            <person name="Poehlein A."/>
        </authorList>
    </citation>
    <scope>NUCLEOTIDE SEQUENCE [LARGE SCALE GENOMIC DNA]</scope>
    <source>
        <strain evidence="3 4">DSM 6539</strain>
    </source>
</reference>
<dbReference type="EMBL" id="CP101637">
    <property type="protein sequence ID" value="WMT83598.1"/>
    <property type="molecule type" value="Genomic_DNA"/>
</dbReference>
<dbReference type="Proteomes" id="UP001235030">
    <property type="component" value="Chromosome"/>
</dbReference>
<organism evidence="3 4">
    <name type="scientific">Terrisporobacter mayombei</name>
    <dbReference type="NCBI Taxonomy" id="1541"/>
    <lineage>
        <taxon>Bacteria</taxon>
        <taxon>Bacillati</taxon>
        <taxon>Bacillota</taxon>
        <taxon>Clostridia</taxon>
        <taxon>Peptostreptococcales</taxon>
        <taxon>Peptostreptococcaceae</taxon>
        <taxon>Terrisporobacter</taxon>
    </lineage>
</organism>
<dbReference type="PANTHER" id="PTHR11908">
    <property type="entry name" value="XANTHINE DEHYDROGENASE"/>
    <property type="match status" value="1"/>
</dbReference>
<keyword evidence="4" id="KW-1185">Reference proteome</keyword>
<evidence type="ECO:0000313" key="4">
    <source>
        <dbReference type="Proteomes" id="UP001235030"/>
    </source>
</evidence>
<feature type="domain" description="Aldehyde oxidase/xanthine dehydrogenase second molybdopterin binding" evidence="2">
    <location>
        <begin position="2"/>
        <end position="51"/>
    </location>
</feature>
<dbReference type="InterPro" id="IPR046867">
    <property type="entry name" value="AldOxase/xan_DH_MoCoBD2"/>
</dbReference>
<gene>
    <name evidence="3" type="primary">mop</name>
    <name evidence="3" type="ORF">TEMA_41170</name>
</gene>
<sequence>MVDCGKIINKLVVDGQVYGALAQGIGLALTENLEKHTTLVKCGIPQIEDIPDDLEIYYEEAERPDGPYGASGVGEGPLAAPHPAILNAIFNATGARITKVPATPDVVKEALEGLEIGANA</sequence>
<proteinExistence type="predicted"/>
<name>A0ABY9Q6H2_9FIRM</name>
<dbReference type="RefSeq" id="WP_331476793.1">
    <property type="nucleotide sequence ID" value="NZ_JAHZMP010000012.1"/>
</dbReference>
<dbReference type="InterPro" id="IPR037165">
    <property type="entry name" value="AldOxase/xan_DH_Mopterin-bd_sf"/>
</dbReference>
<dbReference type="Gene3D" id="3.30.365.10">
    <property type="entry name" value="Aldehyde oxidase/xanthine dehydrogenase, molybdopterin binding domain"/>
    <property type="match status" value="1"/>
</dbReference>
<dbReference type="Pfam" id="PF20256">
    <property type="entry name" value="MoCoBD_2"/>
    <property type="match status" value="1"/>
</dbReference>
<keyword evidence="1" id="KW-0500">Molybdenum</keyword>
<protein>
    <submittedName>
        <fullName evidence="3">Aldehyde oxidoreductase</fullName>
        <ecNumber evidence="3">1.2.99.7</ecNumber>
    </submittedName>
</protein>
<accession>A0ABY9Q6H2</accession>